<protein>
    <submittedName>
        <fullName evidence="2">YtkA-like family protein</fullName>
    </submittedName>
</protein>
<evidence type="ECO:0000313" key="2">
    <source>
        <dbReference type="EMBL" id="QCL09248.1"/>
    </source>
</evidence>
<evidence type="ECO:0000259" key="1">
    <source>
        <dbReference type="Pfam" id="PF13115"/>
    </source>
</evidence>
<dbReference type="Pfam" id="PF13115">
    <property type="entry name" value="YtkA"/>
    <property type="match status" value="1"/>
</dbReference>
<gene>
    <name evidence="2" type="ORF">pC5.7b_381</name>
</gene>
<feature type="domain" description="YtkA-like" evidence="1">
    <location>
        <begin position="48"/>
        <end position="134"/>
    </location>
</feature>
<reference evidence="2" key="1">
    <citation type="submission" date="2018-12" db="EMBL/GenBank/DDBJ databases">
        <title>Three Rhizobium rhizogenes strains isolated from the same crown gall tumor carry diverse plasmids.</title>
        <authorList>
            <person name="Pulawska J."/>
            <person name="Kuzmanovic N."/>
        </authorList>
    </citation>
    <scope>NUCLEOTIDE SEQUENCE</scope>
    <source>
        <strain evidence="2">C5.7</strain>
        <plasmid evidence="2">pC5.7b</plasmid>
    </source>
</reference>
<keyword evidence="2" id="KW-0614">Plasmid</keyword>
<sequence>MAINFDPRTRSRRSVPMRSEIMNKTSFSAGAMLLAGVLVAGSATVTLAASRDYEFQPVSTDVKQGQGSLVAVRLVDKRTGKPVPDAVIFTTRMDMAPEGMEMMTTPVVAATSTEPGVYAFKTNFMMAGGWRFKLAAKVQGEPDTVQGELVLKAAP</sequence>
<dbReference type="EMBL" id="MK318968">
    <property type="protein sequence ID" value="QCL09248.1"/>
    <property type="molecule type" value="Genomic_DNA"/>
</dbReference>
<accession>A0A7S5DQK5</accession>
<organism evidence="2">
    <name type="scientific">Rhizobium rhizogenes</name>
    <name type="common">Agrobacterium rhizogenes</name>
    <dbReference type="NCBI Taxonomy" id="359"/>
    <lineage>
        <taxon>Bacteria</taxon>
        <taxon>Pseudomonadati</taxon>
        <taxon>Pseudomonadota</taxon>
        <taxon>Alphaproteobacteria</taxon>
        <taxon>Hyphomicrobiales</taxon>
        <taxon>Rhizobiaceae</taxon>
        <taxon>Rhizobium/Agrobacterium group</taxon>
        <taxon>Rhizobium</taxon>
    </lineage>
</organism>
<name>A0A7S5DQK5_RHIRH</name>
<geneLocation type="plasmid" evidence="2">
    <name>pC5.7b</name>
</geneLocation>
<proteinExistence type="predicted"/>
<dbReference type="InterPro" id="IPR032693">
    <property type="entry name" value="YtkA-like_dom"/>
</dbReference>
<dbReference type="AlphaFoldDB" id="A0A7S5DQK5"/>